<reference evidence="2" key="1">
    <citation type="journal article" date="2021" name="Nat. Commun.">
        <title>Genetic determinants of endophytism in the Arabidopsis root mycobiome.</title>
        <authorList>
            <person name="Mesny F."/>
            <person name="Miyauchi S."/>
            <person name="Thiergart T."/>
            <person name="Pickel B."/>
            <person name="Atanasova L."/>
            <person name="Karlsson M."/>
            <person name="Huettel B."/>
            <person name="Barry K.W."/>
            <person name="Haridas S."/>
            <person name="Chen C."/>
            <person name="Bauer D."/>
            <person name="Andreopoulos W."/>
            <person name="Pangilinan J."/>
            <person name="LaButti K."/>
            <person name="Riley R."/>
            <person name="Lipzen A."/>
            <person name="Clum A."/>
            <person name="Drula E."/>
            <person name="Henrissat B."/>
            <person name="Kohler A."/>
            <person name="Grigoriev I.V."/>
            <person name="Martin F.M."/>
            <person name="Hacquard S."/>
        </authorList>
    </citation>
    <scope>NUCLEOTIDE SEQUENCE</scope>
    <source>
        <strain evidence="2">MPI-SDFR-AT-0120</strain>
    </source>
</reference>
<sequence length="141" mass="15957">MKLLLKFLVLMGMLLLTTAKKGYEYRGFRRDITDSLDRRQDAATLDPDIMALGAAPFDVVTTNPKDSSTNITVTIRAGEPDPTPLCTAYHDAGELVCFYAPSIKRYTVQLCYNYPPSWRTWEWCKKGHGCQTDDKARARCL</sequence>
<protein>
    <submittedName>
        <fullName evidence="2">Uncharacterized protein</fullName>
    </submittedName>
</protein>
<keyword evidence="1" id="KW-0732">Signal</keyword>
<comment type="caution">
    <text evidence="2">The sequence shown here is derived from an EMBL/GenBank/DDBJ whole genome shotgun (WGS) entry which is preliminary data.</text>
</comment>
<dbReference type="Proteomes" id="UP000813461">
    <property type="component" value="Unassembled WGS sequence"/>
</dbReference>
<dbReference type="AlphaFoldDB" id="A0A8K0R7R7"/>
<feature type="chain" id="PRO_5035446163" evidence="1">
    <location>
        <begin position="20"/>
        <end position="141"/>
    </location>
</feature>
<name>A0A8K0R7R7_9PLEO</name>
<feature type="signal peptide" evidence="1">
    <location>
        <begin position="1"/>
        <end position="19"/>
    </location>
</feature>
<proteinExistence type="predicted"/>
<accession>A0A8K0R7R7</accession>
<gene>
    <name evidence="2" type="ORF">FB567DRAFT_548144</name>
</gene>
<organism evidence="2 3">
    <name type="scientific">Paraphoma chrysanthemicola</name>
    <dbReference type="NCBI Taxonomy" id="798071"/>
    <lineage>
        <taxon>Eukaryota</taxon>
        <taxon>Fungi</taxon>
        <taxon>Dikarya</taxon>
        <taxon>Ascomycota</taxon>
        <taxon>Pezizomycotina</taxon>
        <taxon>Dothideomycetes</taxon>
        <taxon>Pleosporomycetidae</taxon>
        <taxon>Pleosporales</taxon>
        <taxon>Pleosporineae</taxon>
        <taxon>Phaeosphaeriaceae</taxon>
        <taxon>Paraphoma</taxon>
    </lineage>
</organism>
<evidence type="ECO:0000256" key="1">
    <source>
        <dbReference type="SAM" id="SignalP"/>
    </source>
</evidence>
<dbReference type="EMBL" id="JAGMVJ010000008">
    <property type="protein sequence ID" value="KAH7088041.1"/>
    <property type="molecule type" value="Genomic_DNA"/>
</dbReference>
<evidence type="ECO:0000313" key="3">
    <source>
        <dbReference type="Proteomes" id="UP000813461"/>
    </source>
</evidence>
<evidence type="ECO:0000313" key="2">
    <source>
        <dbReference type="EMBL" id="KAH7088041.1"/>
    </source>
</evidence>
<keyword evidence="3" id="KW-1185">Reference proteome</keyword>